<evidence type="ECO:0000313" key="1">
    <source>
        <dbReference type="EMBL" id="KAH3858791.1"/>
    </source>
</evidence>
<dbReference type="EMBL" id="JAIWYP010000003">
    <property type="protein sequence ID" value="KAH3858791.1"/>
    <property type="molecule type" value="Genomic_DNA"/>
</dbReference>
<proteinExistence type="predicted"/>
<gene>
    <name evidence="1" type="ORF">DPMN_101425</name>
</gene>
<dbReference type="Proteomes" id="UP000828390">
    <property type="component" value="Unassembled WGS sequence"/>
</dbReference>
<name>A0A9D4LL35_DREPO</name>
<reference evidence="1" key="1">
    <citation type="journal article" date="2019" name="bioRxiv">
        <title>The Genome of the Zebra Mussel, Dreissena polymorpha: A Resource for Invasive Species Research.</title>
        <authorList>
            <person name="McCartney M.A."/>
            <person name="Auch B."/>
            <person name="Kono T."/>
            <person name="Mallez S."/>
            <person name="Zhang Y."/>
            <person name="Obille A."/>
            <person name="Becker A."/>
            <person name="Abrahante J.E."/>
            <person name="Garbe J."/>
            <person name="Badalamenti J.P."/>
            <person name="Herman A."/>
            <person name="Mangelson H."/>
            <person name="Liachko I."/>
            <person name="Sullivan S."/>
            <person name="Sone E.D."/>
            <person name="Koren S."/>
            <person name="Silverstein K.A.T."/>
            <person name="Beckman K.B."/>
            <person name="Gohl D.M."/>
        </authorList>
    </citation>
    <scope>NUCLEOTIDE SEQUENCE</scope>
    <source>
        <strain evidence="1">Duluth1</strain>
        <tissue evidence="1">Whole animal</tissue>
    </source>
</reference>
<protein>
    <submittedName>
        <fullName evidence="1">Uncharacterized protein</fullName>
    </submittedName>
</protein>
<keyword evidence="2" id="KW-1185">Reference proteome</keyword>
<comment type="caution">
    <text evidence="1">The sequence shown here is derived from an EMBL/GenBank/DDBJ whole genome shotgun (WGS) entry which is preliminary data.</text>
</comment>
<dbReference type="AlphaFoldDB" id="A0A9D4LL35"/>
<sequence>MVSVKKARGSGRRYGVCGKGMGHRQMIWCQWERHKTAADYMVLAKKAGIT</sequence>
<reference evidence="1" key="2">
    <citation type="submission" date="2020-11" db="EMBL/GenBank/DDBJ databases">
        <authorList>
            <person name="McCartney M.A."/>
            <person name="Auch B."/>
            <person name="Kono T."/>
            <person name="Mallez S."/>
            <person name="Becker A."/>
            <person name="Gohl D.M."/>
            <person name="Silverstein K.A.T."/>
            <person name="Koren S."/>
            <person name="Bechman K.B."/>
            <person name="Herman A."/>
            <person name="Abrahante J.E."/>
            <person name="Garbe J."/>
        </authorList>
    </citation>
    <scope>NUCLEOTIDE SEQUENCE</scope>
    <source>
        <strain evidence="1">Duluth1</strain>
        <tissue evidence="1">Whole animal</tissue>
    </source>
</reference>
<accession>A0A9D4LL35</accession>
<organism evidence="1 2">
    <name type="scientific">Dreissena polymorpha</name>
    <name type="common">Zebra mussel</name>
    <name type="synonym">Mytilus polymorpha</name>
    <dbReference type="NCBI Taxonomy" id="45954"/>
    <lineage>
        <taxon>Eukaryota</taxon>
        <taxon>Metazoa</taxon>
        <taxon>Spiralia</taxon>
        <taxon>Lophotrochozoa</taxon>
        <taxon>Mollusca</taxon>
        <taxon>Bivalvia</taxon>
        <taxon>Autobranchia</taxon>
        <taxon>Heteroconchia</taxon>
        <taxon>Euheterodonta</taxon>
        <taxon>Imparidentia</taxon>
        <taxon>Neoheterodontei</taxon>
        <taxon>Myida</taxon>
        <taxon>Dreissenoidea</taxon>
        <taxon>Dreissenidae</taxon>
        <taxon>Dreissena</taxon>
    </lineage>
</organism>
<evidence type="ECO:0000313" key="2">
    <source>
        <dbReference type="Proteomes" id="UP000828390"/>
    </source>
</evidence>